<sequence length="162" mass="18932">MATDLNKRKLINYRGIISFELPEDWIEEYDDNNGGAFYEDLPNSGTLRVRLISIKVPQSSNNIYATDVLNDFSSNKESKAILLTNKNAYNMFYEQVKENEIDITVYYWSLVQSIQYNKTRLANFSYTILTEELDKKHIKLEIDFLTSQIENAIFEPLYTDIS</sequence>
<dbReference type="EMBL" id="JACLCP010000001">
    <property type="protein sequence ID" value="MBC2844628.1"/>
    <property type="molecule type" value="Genomic_DNA"/>
</dbReference>
<organism evidence="1 2">
    <name type="scientific">Winogradskyella flava</name>
    <dbReference type="NCBI Taxonomy" id="1884876"/>
    <lineage>
        <taxon>Bacteria</taxon>
        <taxon>Pseudomonadati</taxon>
        <taxon>Bacteroidota</taxon>
        <taxon>Flavobacteriia</taxon>
        <taxon>Flavobacteriales</taxon>
        <taxon>Flavobacteriaceae</taxon>
        <taxon>Winogradskyella</taxon>
    </lineage>
</organism>
<evidence type="ECO:0000313" key="1">
    <source>
        <dbReference type="EMBL" id="MBC2844628.1"/>
    </source>
</evidence>
<proteinExistence type="predicted"/>
<accession>A0A842IUW6</accession>
<dbReference type="RefSeq" id="WP_185788287.1">
    <property type="nucleotide sequence ID" value="NZ_JACLCP010000001.1"/>
</dbReference>
<reference evidence="1" key="1">
    <citation type="submission" date="2020-08" db="EMBL/GenBank/DDBJ databases">
        <title>Winogradskyella ouciana sp. nov., isolated from the hadal seawater of the Mariana Trench.</title>
        <authorList>
            <person name="He X."/>
        </authorList>
    </citation>
    <scope>NUCLEOTIDE SEQUENCE [LARGE SCALE GENOMIC DNA]</scope>
    <source>
        <strain evidence="1">KCTC 52348</strain>
    </source>
</reference>
<keyword evidence="2" id="KW-1185">Reference proteome</keyword>
<name>A0A842IUW6_9FLAO</name>
<evidence type="ECO:0000313" key="2">
    <source>
        <dbReference type="Proteomes" id="UP000533900"/>
    </source>
</evidence>
<dbReference type="Gene3D" id="3.40.1000.10">
    <property type="entry name" value="Mog1/PsbP, alpha/beta/alpha sandwich"/>
    <property type="match status" value="1"/>
</dbReference>
<gene>
    <name evidence="1" type="ORF">H7F21_05945</name>
</gene>
<comment type="caution">
    <text evidence="1">The sequence shown here is derived from an EMBL/GenBank/DDBJ whole genome shotgun (WGS) entry which is preliminary data.</text>
</comment>
<dbReference type="AlphaFoldDB" id="A0A842IUW6"/>
<protein>
    <submittedName>
        <fullName evidence="1">Uncharacterized protein</fullName>
    </submittedName>
</protein>
<dbReference type="Proteomes" id="UP000533900">
    <property type="component" value="Unassembled WGS sequence"/>
</dbReference>